<dbReference type="InterPro" id="IPR011990">
    <property type="entry name" value="TPR-like_helical_dom_sf"/>
</dbReference>
<feature type="chain" id="PRO_5047514083" description="DUF2911 domain-containing protein" evidence="1">
    <location>
        <begin position="21"/>
        <end position="280"/>
    </location>
</feature>
<keyword evidence="3" id="KW-1185">Reference proteome</keyword>
<gene>
    <name evidence="2" type="ORF">LEM8419_01922</name>
</gene>
<dbReference type="SUPFAM" id="SSF48452">
    <property type="entry name" value="TPR-like"/>
    <property type="match status" value="1"/>
</dbReference>
<accession>A0ABN8F229</accession>
<protein>
    <recommendedName>
        <fullName evidence="4">DUF2911 domain-containing protein</fullName>
    </recommendedName>
</protein>
<dbReference type="InterPro" id="IPR021314">
    <property type="entry name" value="DUF2911"/>
</dbReference>
<name>A0ABN8F229_9BACT</name>
<evidence type="ECO:0000313" key="3">
    <source>
        <dbReference type="Proteomes" id="UP000837803"/>
    </source>
</evidence>
<dbReference type="Proteomes" id="UP000837803">
    <property type="component" value="Unassembled WGS sequence"/>
</dbReference>
<dbReference type="RefSeq" id="WP_238750839.1">
    <property type="nucleotide sequence ID" value="NZ_CAKLPZ010000002.1"/>
</dbReference>
<proteinExistence type="predicted"/>
<evidence type="ECO:0000313" key="2">
    <source>
        <dbReference type="EMBL" id="CAH1000862.1"/>
    </source>
</evidence>
<organism evidence="2 3">
    <name type="scientific">Neolewinella maritima</name>
    <dbReference type="NCBI Taxonomy" id="1383882"/>
    <lineage>
        <taxon>Bacteria</taxon>
        <taxon>Pseudomonadati</taxon>
        <taxon>Bacteroidota</taxon>
        <taxon>Saprospiria</taxon>
        <taxon>Saprospirales</taxon>
        <taxon>Lewinellaceae</taxon>
        <taxon>Neolewinella</taxon>
    </lineage>
</organism>
<evidence type="ECO:0000256" key="1">
    <source>
        <dbReference type="SAM" id="SignalP"/>
    </source>
</evidence>
<dbReference type="Pfam" id="PF11138">
    <property type="entry name" value="DUF2911"/>
    <property type="match status" value="1"/>
</dbReference>
<dbReference type="Gene3D" id="1.25.40.10">
    <property type="entry name" value="Tetratricopeptide repeat domain"/>
    <property type="match status" value="1"/>
</dbReference>
<reference evidence="2" key="1">
    <citation type="submission" date="2021-12" db="EMBL/GenBank/DDBJ databases">
        <authorList>
            <person name="Rodrigo-Torres L."/>
            <person name="Arahal R. D."/>
            <person name="Lucena T."/>
        </authorList>
    </citation>
    <scope>NUCLEOTIDE SEQUENCE</scope>
    <source>
        <strain evidence="2">CECT 8419</strain>
    </source>
</reference>
<sequence>MIRSMLFTLCLALCTTLAQAQISSPPPSPTVKMETTVGLTDVMLEYSRPGMKGRELFAEDGLVPYGEIWRTGANQATKITFSAAVRVAGQEVPAGSYAILSKPGEEQWEVMFFPYESSNWTSYVEKTPAVTVTAEPMEADMEVETFTIELMNYSMDGADMVMAWGETMVVLPIMSNAKEDVMASIERVMAGPSANDYFQAATFLNESGQDNEKALEYIQKANSMGDARFWMVRREALILDALGRTDEAIEAAKKSMELAQEAGNMDYVRMNEKSLEEWMK</sequence>
<feature type="signal peptide" evidence="1">
    <location>
        <begin position="1"/>
        <end position="20"/>
    </location>
</feature>
<dbReference type="EMBL" id="CAKLPZ010000002">
    <property type="protein sequence ID" value="CAH1000862.1"/>
    <property type="molecule type" value="Genomic_DNA"/>
</dbReference>
<comment type="caution">
    <text evidence="2">The sequence shown here is derived from an EMBL/GenBank/DDBJ whole genome shotgun (WGS) entry which is preliminary data.</text>
</comment>
<keyword evidence="1" id="KW-0732">Signal</keyword>
<evidence type="ECO:0008006" key="4">
    <source>
        <dbReference type="Google" id="ProtNLM"/>
    </source>
</evidence>